<reference evidence="5" key="2">
    <citation type="submission" date="2014-05" db="EMBL/GenBank/DDBJ databases">
        <title>The genome sequences of chimpanzee malaria parasites reveal the path to human adaptation.</title>
        <authorList>
            <person name="Otto T.D."/>
            <person name="Rayner J.C."/>
            <person name="Boehme U."/>
            <person name="Pain A."/>
            <person name="Spottiswoode N."/>
            <person name="Sanders M."/>
            <person name="Quail M."/>
            <person name="Ollomo B."/>
            <person name="Renaud F."/>
            <person name="Thomas A.W."/>
            <person name="Prugnolle F."/>
            <person name="Conway D.J."/>
            <person name="Newbold C."/>
            <person name="Berriman M."/>
        </authorList>
    </citation>
    <scope>NUCLEOTIDE SEQUENCE [LARGE SCALE GENOMIC DNA]</scope>
    <source>
        <strain evidence="5">CDC</strain>
    </source>
</reference>
<reference evidence="5" key="1">
    <citation type="submission" date="2014-01" db="EMBL/GenBank/DDBJ databases">
        <authorList>
            <person name="Aslett M."/>
        </authorList>
    </citation>
    <scope>NUCLEOTIDE SEQUENCE</scope>
    <source>
        <strain evidence="5">CDC</strain>
    </source>
</reference>
<protein>
    <submittedName>
        <fullName evidence="5">Leu/Phe-tRNA protein transferase, putative</fullName>
        <ecNumber evidence="5">2.3.2.6</ecNumber>
    </submittedName>
</protein>
<dbReference type="Gene3D" id="3.40.630.70">
    <property type="entry name" value="Leucyl/phenylalanyl-tRNA-protein transferase, C-terminal domain"/>
    <property type="match status" value="1"/>
</dbReference>
<dbReference type="FunFam" id="3.40.630.70:FF:000002">
    <property type="entry name" value="Leu/Phe-tRNA protein transferase"/>
    <property type="match status" value="1"/>
</dbReference>
<organism evidence="5 6">
    <name type="scientific">Plasmodium reichenowi</name>
    <dbReference type="NCBI Taxonomy" id="5854"/>
    <lineage>
        <taxon>Eukaryota</taxon>
        <taxon>Sar</taxon>
        <taxon>Alveolata</taxon>
        <taxon>Apicomplexa</taxon>
        <taxon>Aconoidasida</taxon>
        <taxon>Haemosporida</taxon>
        <taxon>Plasmodiidae</taxon>
        <taxon>Plasmodium</taxon>
        <taxon>Plasmodium (Laverania)</taxon>
    </lineage>
</organism>
<dbReference type="GO" id="GO:0005737">
    <property type="term" value="C:cytoplasm"/>
    <property type="evidence" value="ECO:0007669"/>
    <property type="project" value="TreeGrafter"/>
</dbReference>
<dbReference type="PhylomeDB" id="A0A060RN43"/>
<dbReference type="SUPFAM" id="SSF55729">
    <property type="entry name" value="Acyl-CoA N-acyltransferases (Nat)"/>
    <property type="match status" value="1"/>
</dbReference>
<dbReference type="VEuPathDB" id="PlasmoDB:PRG01_0212100"/>
<dbReference type="InterPro" id="IPR042203">
    <property type="entry name" value="Leu/Phe-tRNA_Trfase_C"/>
</dbReference>
<dbReference type="Pfam" id="PF03588">
    <property type="entry name" value="Leu_Phe_trans"/>
    <property type="match status" value="1"/>
</dbReference>
<keyword evidence="2 5" id="KW-0808">Transferase</keyword>
<accession>A0A060RN43</accession>
<gene>
    <name evidence="5" type="ORF">PRCDC_0211800</name>
</gene>
<keyword evidence="6" id="KW-1185">Reference proteome</keyword>
<feature type="compositionally biased region" description="Polar residues" evidence="4">
    <location>
        <begin position="1"/>
        <end position="11"/>
    </location>
</feature>
<evidence type="ECO:0000256" key="1">
    <source>
        <dbReference type="ARBA" id="ARBA00022490"/>
    </source>
</evidence>
<dbReference type="GO" id="GO:0030163">
    <property type="term" value="P:protein catabolic process"/>
    <property type="evidence" value="ECO:0007669"/>
    <property type="project" value="InterPro"/>
</dbReference>
<dbReference type="AlphaFoldDB" id="A0A060RN43"/>
<dbReference type="GO" id="GO:0008914">
    <property type="term" value="F:leucyl-tRNA--protein transferase activity"/>
    <property type="evidence" value="ECO:0007669"/>
    <property type="project" value="UniProtKB-EC"/>
</dbReference>
<feature type="region of interest" description="Disordered" evidence="4">
    <location>
        <begin position="1"/>
        <end position="28"/>
    </location>
</feature>
<dbReference type="InterPro" id="IPR004616">
    <property type="entry name" value="Leu/Phe-tRNA_Trfase"/>
</dbReference>
<evidence type="ECO:0000313" key="6">
    <source>
        <dbReference type="Proteomes" id="UP000027581"/>
    </source>
</evidence>
<evidence type="ECO:0000256" key="4">
    <source>
        <dbReference type="SAM" id="MobiDB-lite"/>
    </source>
</evidence>
<proteinExistence type="predicted"/>
<dbReference type="InterPro" id="IPR016181">
    <property type="entry name" value="Acyl_CoA_acyltransferase"/>
</dbReference>
<evidence type="ECO:0000313" key="5">
    <source>
        <dbReference type="EMBL" id="CDO62356.1"/>
    </source>
</evidence>
<dbReference type="EC" id="2.3.2.6" evidence="5"/>
<dbReference type="PANTHER" id="PTHR30098">
    <property type="entry name" value="LEUCYL/PHENYLALANYL-TRNA--PROTEIN TRANSFERASE"/>
    <property type="match status" value="1"/>
</dbReference>
<evidence type="ECO:0000256" key="2">
    <source>
        <dbReference type="ARBA" id="ARBA00022679"/>
    </source>
</evidence>
<dbReference type="PANTHER" id="PTHR30098:SF2">
    <property type="entry name" value="LEUCYL_PHENYLALANYL-TRNA--PROTEIN TRANSFERASE"/>
    <property type="match status" value="1"/>
</dbReference>
<name>A0A060RN43_PLARE</name>
<evidence type="ECO:0000256" key="3">
    <source>
        <dbReference type="ARBA" id="ARBA00023315"/>
    </source>
</evidence>
<dbReference type="VEuPathDB" id="PlasmoDB:PRCDC_0211800"/>
<feature type="compositionally biased region" description="Basic and acidic residues" evidence="4">
    <location>
        <begin position="14"/>
        <end position="28"/>
    </location>
</feature>
<dbReference type="EMBL" id="HG810763">
    <property type="protein sequence ID" value="CDO62356.1"/>
    <property type="molecule type" value="Genomic_DNA"/>
</dbReference>
<sequence length="428" mass="50018">MSEQGYLSSHNMKSKMDRNDSDKGKCKNQEGINECVNKENTHEGNQNACEGNQNKHEGNQTSCEENQNSCEKNQNSCEKNQNSCEENQNTHEKNQNSCEINQNTHEKNQNSCEQNQNSCEQNRNNITLDDDVNINKIVEKMSVEEPEVLTKIFNLMKNNNCLNFYPLLTPYHNIEKIVDILMQENYEYENTWTVHCDASFICRLLYEGFIPVASKQKLYKIENYETVMYKESLLIPKIHFIRSCMHPSEIHISKKVKKKCKHFHITIDKNFEGVMEGIVEKHGQNWLYPFVQEEFKKIFYKDVTYKNVELHSVELWFGKELVAGEIGNTVGSIYTSLTGFQRKSCAGTIQLCALAKLLEIQKFELWDLGMLLPYKKDIGSKEITMKEFFRKHRLFKHQHAEFKTPFMDKLNCSVLIKGINPQELKEEE</sequence>
<dbReference type="Proteomes" id="UP000027581">
    <property type="component" value="Unassembled WGS sequence"/>
</dbReference>
<keyword evidence="1" id="KW-0963">Cytoplasm</keyword>
<keyword evidence="3 5" id="KW-0012">Acyltransferase</keyword>